<dbReference type="InterPro" id="IPR026816">
    <property type="entry name" value="Flavodoxin_dom"/>
</dbReference>
<dbReference type="PROSITE" id="PS50902">
    <property type="entry name" value="FLAVODOXIN_LIKE"/>
    <property type="match status" value="1"/>
</dbReference>
<reference evidence="4" key="1">
    <citation type="submission" date="2016-08" db="EMBL/GenBank/DDBJ databases">
        <authorList>
            <person name="Seilhamer J.J."/>
        </authorList>
    </citation>
    <scope>NUCLEOTIDE SEQUENCE</scope>
    <source>
        <strain evidence="4">86</strain>
    </source>
</reference>
<dbReference type="GO" id="GO:0070819">
    <property type="term" value="F:menaquinone-dependent protoporphyrinogen oxidase activity"/>
    <property type="evidence" value="ECO:0007669"/>
    <property type="project" value="TreeGrafter"/>
</dbReference>
<name>A0A212KZJ9_9HYPH</name>
<organism evidence="4">
    <name type="scientific">uncultured Pleomorphomonas sp</name>
    <dbReference type="NCBI Taxonomy" id="442121"/>
    <lineage>
        <taxon>Bacteria</taxon>
        <taxon>Pseudomonadati</taxon>
        <taxon>Pseudomonadota</taxon>
        <taxon>Alphaproteobacteria</taxon>
        <taxon>Hyphomicrobiales</taxon>
        <taxon>Pleomorphomonadaceae</taxon>
        <taxon>Pleomorphomonas</taxon>
        <taxon>environmental samples</taxon>
    </lineage>
</organism>
<dbReference type="AlphaFoldDB" id="A0A212KZJ9"/>
<proteinExistence type="predicted"/>
<dbReference type="EMBL" id="FMJD01000001">
    <property type="protein sequence ID" value="SCM70718.1"/>
    <property type="molecule type" value="Genomic_DNA"/>
</dbReference>
<feature type="domain" description="Flavodoxin-like" evidence="3">
    <location>
        <begin position="8"/>
        <end position="144"/>
    </location>
</feature>
<protein>
    <submittedName>
        <fullName evidence="4">Protoporphyrinogen IX oxidase, oxygen-independent, HemG</fullName>
    </submittedName>
</protein>
<sequence>MTSERPRIAIYFASRDGQTRKIVGRLAEHLGAHGVGTTITELTADASPAVDARADLVLLAAAIRYGFHLPAARRFLARLRSEVPERRIAVVSVNLTARKPGRQTAEGNVYLRNWLKRTGLRPALAAAVAGRLDYPAYRWFDRMMIQAIMTISGGPTDPATVIEYTDWQEVENLSQKLATLVTTAP</sequence>
<dbReference type="SUPFAM" id="SSF52218">
    <property type="entry name" value="Flavoproteins"/>
    <property type="match status" value="1"/>
</dbReference>
<dbReference type="GO" id="GO:0006783">
    <property type="term" value="P:heme biosynthetic process"/>
    <property type="evidence" value="ECO:0007669"/>
    <property type="project" value="TreeGrafter"/>
</dbReference>
<evidence type="ECO:0000259" key="3">
    <source>
        <dbReference type="PROSITE" id="PS50902"/>
    </source>
</evidence>
<gene>
    <name evidence="4" type="ORF">KL86PLE_10260</name>
</gene>
<dbReference type="GO" id="GO:0010181">
    <property type="term" value="F:FMN binding"/>
    <property type="evidence" value="ECO:0007669"/>
    <property type="project" value="InterPro"/>
</dbReference>
<keyword evidence="2" id="KW-0288">FMN</keyword>
<dbReference type="PANTHER" id="PTHR38030">
    <property type="entry name" value="PROTOPORPHYRINOGEN IX DEHYDROGENASE [MENAQUINONE]"/>
    <property type="match status" value="1"/>
</dbReference>
<dbReference type="PANTHER" id="PTHR38030:SF2">
    <property type="entry name" value="PROTOPORPHYRINOGEN IX DEHYDROGENASE [QUINONE]"/>
    <property type="match status" value="1"/>
</dbReference>
<keyword evidence="1" id="KW-0285">Flavoprotein</keyword>
<evidence type="ECO:0000256" key="1">
    <source>
        <dbReference type="ARBA" id="ARBA00022630"/>
    </source>
</evidence>
<dbReference type="RefSeq" id="WP_288195651.1">
    <property type="nucleotide sequence ID" value="NZ_LT608334.1"/>
</dbReference>
<evidence type="ECO:0000313" key="4">
    <source>
        <dbReference type="EMBL" id="SCM70718.1"/>
    </source>
</evidence>
<dbReference type="Gene3D" id="3.40.50.360">
    <property type="match status" value="1"/>
</dbReference>
<accession>A0A212KZJ9</accession>
<dbReference type="Pfam" id="PF12724">
    <property type="entry name" value="Flavodoxin_5"/>
    <property type="match status" value="1"/>
</dbReference>
<evidence type="ECO:0000256" key="2">
    <source>
        <dbReference type="ARBA" id="ARBA00022643"/>
    </source>
</evidence>
<dbReference type="InterPro" id="IPR029039">
    <property type="entry name" value="Flavoprotein-like_sf"/>
</dbReference>
<dbReference type="NCBIfam" id="NF008316">
    <property type="entry name" value="PRK11104.1"/>
    <property type="match status" value="1"/>
</dbReference>
<dbReference type="InterPro" id="IPR008254">
    <property type="entry name" value="Flavodoxin/NO_synth"/>
</dbReference>
<dbReference type="InterPro" id="IPR052200">
    <property type="entry name" value="Protoporphyrinogen_IX_DH"/>
</dbReference>